<reference evidence="2" key="1">
    <citation type="submission" date="2014-07" db="EMBL/GenBank/DDBJ databases">
        <title>Draft genome sequence of the yeast Pseudozyma antarctica JCM 10317 known as a producer of lipase B which used in a wide range of industrial applications.</title>
        <authorList>
            <person name="Morita T."/>
            <person name="Saika A."/>
            <person name="Koike H."/>
        </authorList>
    </citation>
    <scope>NUCLEOTIDE SEQUENCE</scope>
    <source>
        <strain evidence="2">JCM 10317</strain>
    </source>
</reference>
<dbReference type="HOGENOM" id="CLU_286507_0_0_1"/>
<dbReference type="EMBL" id="DF830075">
    <property type="protein sequence ID" value="GAK65286.1"/>
    <property type="molecule type" value="Genomic_DNA"/>
</dbReference>
<sequence length="1078" mass="119560">MHTAGAALSVGSAADSDRQDGQLERPMRFSGWPDRPASFIAVHARSTLLIASILSAPGPFVSFLPSTCITYAQHFAIDPSQPLRSHLPTMPPIVTVEEREAVVRRRPIPQPSVTSSALDMDDEDGLPLLEEIAALMRESEAHTTEPRLQQIARIDLAIRFRRFCSEILPVYVARGLTKFNHNHNRDAFSYGDVPALAERLKLFITQQVVETKGLCDHSGAAHVSISSVRQWKRLLIKNVVMYVQEKETLDTYEKALRNVLKHSVDEKQGIAPGVYGAPEVQLILNDMFKNLTIGKPGETMLQRIALVQTCFLTGLRVGSLVATDHLDEDRQGMKQSDVSFTSEKPGAWTLHLRITHLKDYNAAEKSNAIRVRMRPLQKPSNILLEPAVLFLLLLLNRGALRADGPDGPVIGSVEQLLASESYRLVGVGDEPMFRHGRVDRCLTVSDACLLLKKHTASVGLPYGSFHRLRQDFGTQVQTLFGSAMARELMHHSVQHDTLNRHYTGGVELFDLVGIRTGEGAQDATLQATNREEAILSGFAHRCVAISLQQDGTEEREAQGSTIQGTTVPSINMNRRKRRTHEEIVETLLKNNEAFASLHARYTVAAASLEDVLDIKLPYVRNVRGQQNQVDKSLRRLAILDRGKHKEAQEAWSSLRKLRDAMQKERDNDSRKYDTAKKRKRETAVANASSVPITRESMKQARETLKPRRPQVPDRAGFRTGLQSDDIFSRQDANEVHRISGPSRGDGRLPVAARHEDATADATHLVDGVEEMAETLSQQHDEAGARDDTFDQGQVIEGELQDGSEDESEADAIRFRLAWLRFLAGVSRAHERESKLLDFIVAAGFCPLCPFGPNGSFTMSASKERIGLFAGGSGKSQSTAHSYSNPRKHLAKFHPNELTALRVGKQLNPGVAQSPLVPVYAPHVAFQAYPQLAARFFAPISLPVYFDRLTDAQKIVVAKHMNPSIYVDRSNPSQMEWADRVVGKLLTSTPSRTDGTSAEKKIALSEMRSASYPWPQRNPLFKSGPFTGAPGRRYPLSTMHDTGLLPHSDCPTTRSDVKWQGPLLQAIHLPESLVTLPLP</sequence>
<feature type="compositionally biased region" description="Basic and acidic residues" evidence="1">
    <location>
        <begin position="15"/>
        <end position="27"/>
    </location>
</feature>
<proteinExistence type="predicted"/>
<feature type="compositionally biased region" description="Basic and acidic residues" evidence="1">
    <location>
        <begin position="659"/>
        <end position="675"/>
    </location>
</feature>
<feature type="region of interest" description="Disordered" evidence="1">
    <location>
        <begin position="1"/>
        <end position="29"/>
    </location>
</feature>
<accession>A0A081CF40</accession>
<evidence type="ECO:0000256" key="1">
    <source>
        <dbReference type="SAM" id="MobiDB-lite"/>
    </source>
</evidence>
<organism evidence="2">
    <name type="scientific">Pseudozyma antarctica</name>
    <name type="common">Yeast</name>
    <name type="synonym">Candida antarctica</name>
    <dbReference type="NCBI Taxonomy" id="84753"/>
    <lineage>
        <taxon>Eukaryota</taxon>
        <taxon>Fungi</taxon>
        <taxon>Dikarya</taxon>
        <taxon>Basidiomycota</taxon>
        <taxon>Ustilaginomycotina</taxon>
        <taxon>Ustilaginomycetes</taxon>
        <taxon>Ustilaginales</taxon>
        <taxon>Ustilaginaceae</taxon>
        <taxon>Moesziomyces</taxon>
    </lineage>
</organism>
<name>A0A081CF40_PSEA2</name>
<dbReference type="GeneID" id="26304406"/>
<feature type="compositionally biased region" description="Basic and acidic residues" evidence="1">
    <location>
        <begin position="695"/>
        <end position="705"/>
    </location>
</feature>
<feature type="compositionally biased region" description="Basic and acidic residues" evidence="1">
    <location>
        <begin position="726"/>
        <end position="737"/>
    </location>
</feature>
<keyword evidence="3" id="KW-1185">Reference proteome</keyword>
<evidence type="ECO:0000313" key="3">
    <source>
        <dbReference type="Proteomes" id="UP000053758"/>
    </source>
</evidence>
<evidence type="ECO:0000313" key="2">
    <source>
        <dbReference type="EMBL" id="GAK65286.1"/>
    </source>
</evidence>
<protein>
    <submittedName>
        <fullName evidence="2">Uncharacterized protein</fullName>
    </submittedName>
</protein>
<dbReference type="Proteomes" id="UP000053758">
    <property type="component" value="Unassembled WGS sequence"/>
</dbReference>
<dbReference type="AlphaFoldDB" id="A0A081CF40"/>
<gene>
    <name evidence="2" type="ORF">PAN0_008d3503</name>
</gene>
<dbReference type="RefSeq" id="XP_014656490.1">
    <property type="nucleotide sequence ID" value="XM_014801004.1"/>
</dbReference>
<feature type="region of interest" description="Disordered" evidence="1">
    <location>
        <begin position="659"/>
        <end position="748"/>
    </location>
</feature>